<dbReference type="GO" id="GO:0020037">
    <property type="term" value="F:heme binding"/>
    <property type="evidence" value="ECO:0007669"/>
    <property type="project" value="InterPro"/>
</dbReference>
<evidence type="ECO:0008006" key="11">
    <source>
        <dbReference type="Google" id="ProtNLM"/>
    </source>
</evidence>
<sequence>MSFPTSSVIAERTIVLYNQHVVPRLTQRNKVIGISAAVAMSLFYMINKALTPPKKLRHIRYVSILTILRSVLSGEPYWDRAYRIYKPIIDDPNNHDGLYLEYNRAGWEVYICNPDVAKEMLMNQGNFLCTTTTDIYPKLDIPEEAKNTLTDKFMGGPNIGFLNGHQWKTQRKMANPAFHRSMPVRLFGELTIEMFKVMETMGETINFSNLTERWTLDALGKAGFGFNFNAIQDQHSPWVRTYDICNVGIRDPFFFVFPKFDKKYLWLFPKRKLIHDELDRFVHMLQEVIDTKRLSLKDKDYKNEALEENEKDLLTLLIESENRGEGAMTDEELMSNLRFFFIAGHDTTSSALSFAIHHLAQNPDIQQKAREEAIDILGDEPVDVLPTLQETKNMTYINQIILETLRINGPLPTIVPRWTTKDTQLAGTFIPKDIPVNVNLFNIHHSEKLWKDSHVFNPDRFKGEENKSAFLAFGYGGRQCIGMNFSFNEQRVMISMMLRKFTWSTPEKSIHKNGVITDGFIAFTPRNLDINFKKRY</sequence>
<dbReference type="GO" id="GO:0004497">
    <property type="term" value="F:monooxygenase activity"/>
    <property type="evidence" value="ECO:0007669"/>
    <property type="project" value="UniProtKB-KW"/>
</dbReference>
<keyword evidence="10" id="KW-1185">Reference proteome</keyword>
<dbReference type="PANTHER" id="PTHR24291:SF50">
    <property type="entry name" value="BIFUNCTIONAL ALBAFLAVENONE MONOOXYGENASE_TERPENE SYNTHASE"/>
    <property type="match status" value="1"/>
</dbReference>
<name>A0A8H7REZ2_9FUNG</name>
<accession>A0A8H7REZ2</accession>
<dbReference type="InterPro" id="IPR017972">
    <property type="entry name" value="Cyt_P450_CS"/>
</dbReference>
<organism evidence="9 10">
    <name type="scientific">Mucor saturninus</name>
    <dbReference type="NCBI Taxonomy" id="64648"/>
    <lineage>
        <taxon>Eukaryota</taxon>
        <taxon>Fungi</taxon>
        <taxon>Fungi incertae sedis</taxon>
        <taxon>Mucoromycota</taxon>
        <taxon>Mucoromycotina</taxon>
        <taxon>Mucoromycetes</taxon>
        <taxon>Mucorales</taxon>
        <taxon>Mucorineae</taxon>
        <taxon>Mucoraceae</taxon>
        <taxon>Mucor</taxon>
    </lineage>
</organism>
<dbReference type="Gene3D" id="1.10.630.10">
    <property type="entry name" value="Cytochrome P450"/>
    <property type="match status" value="1"/>
</dbReference>
<dbReference type="OrthoDB" id="1470350at2759"/>
<dbReference type="GO" id="GO:0005506">
    <property type="term" value="F:iron ion binding"/>
    <property type="evidence" value="ECO:0007669"/>
    <property type="project" value="InterPro"/>
</dbReference>
<evidence type="ECO:0000313" key="10">
    <source>
        <dbReference type="Proteomes" id="UP000603453"/>
    </source>
</evidence>
<dbReference type="Proteomes" id="UP000603453">
    <property type="component" value="Unassembled WGS sequence"/>
</dbReference>
<comment type="caution">
    <text evidence="9">The sequence shown here is derived from an EMBL/GenBank/DDBJ whole genome shotgun (WGS) entry which is preliminary data.</text>
</comment>
<comment type="similarity">
    <text evidence="1 8">Belongs to the cytochrome P450 family.</text>
</comment>
<dbReference type="SUPFAM" id="SSF48264">
    <property type="entry name" value="Cytochrome P450"/>
    <property type="match status" value="1"/>
</dbReference>
<keyword evidence="6 8" id="KW-0503">Monooxygenase</keyword>
<proteinExistence type="inferred from homology"/>
<protein>
    <recommendedName>
        <fullName evidence="11">Cytochrome P450</fullName>
    </recommendedName>
</protein>
<dbReference type="AlphaFoldDB" id="A0A8H7REZ2"/>
<evidence type="ECO:0000313" key="9">
    <source>
        <dbReference type="EMBL" id="KAG2209734.1"/>
    </source>
</evidence>
<dbReference type="InterPro" id="IPR036396">
    <property type="entry name" value="Cyt_P450_sf"/>
</dbReference>
<dbReference type="PANTHER" id="PTHR24291">
    <property type="entry name" value="CYTOCHROME P450 FAMILY 4"/>
    <property type="match status" value="1"/>
</dbReference>
<gene>
    <name evidence="9" type="ORF">INT47_001882</name>
</gene>
<dbReference type="InterPro" id="IPR002401">
    <property type="entry name" value="Cyt_P450_E_grp-I"/>
</dbReference>
<dbReference type="GO" id="GO:0016705">
    <property type="term" value="F:oxidoreductase activity, acting on paired donors, with incorporation or reduction of molecular oxygen"/>
    <property type="evidence" value="ECO:0007669"/>
    <property type="project" value="InterPro"/>
</dbReference>
<keyword evidence="4 8" id="KW-0560">Oxidoreductase</keyword>
<evidence type="ECO:0000256" key="4">
    <source>
        <dbReference type="ARBA" id="ARBA00023002"/>
    </source>
</evidence>
<feature type="binding site" description="axial binding residue" evidence="7">
    <location>
        <position position="480"/>
    </location>
    <ligand>
        <name>heme</name>
        <dbReference type="ChEBI" id="CHEBI:30413"/>
    </ligand>
    <ligandPart>
        <name>Fe</name>
        <dbReference type="ChEBI" id="CHEBI:18248"/>
    </ligandPart>
</feature>
<evidence type="ECO:0000256" key="5">
    <source>
        <dbReference type="ARBA" id="ARBA00023004"/>
    </source>
</evidence>
<dbReference type="PRINTS" id="PR00385">
    <property type="entry name" value="P450"/>
</dbReference>
<keyword evidence="5 7" id="KW-0408">Iron</keyword>
<keyword evidence="3 7" id="KW-0479">Metal-binding</keyword>
<dbReference type="EMBL" id="JAEPRD010000014">
    <property type="protein sequence ID" value="KAG2209734.1"/>
    <property type="molecule type" value="Genomic_DNA"/>
</dbReference>
<evidence type="ECO:0000256" key="2">
    <source>
        <dbReference type="ARBA" id="ARBA00022617"/>
    </source>
</evidence>
<reference evidence="9" key="1">
    <citation type="submission" date="2020-12" db="EMBL/GenBank/DDBJ databases">
        <title>Metabolic potential, ecology and presence of endohyphal bacteria is reflected in genomic diversity of Mucoromycotina.</title>
        <authorList>
            <person name="Muszewska A."/>
            <person name="Okrasinska A."/>
            <person name="Steczkiewicz K."/>
            <person name="Drgas O."/>
            <person name="Orlowska M."/>
            <person name="Perlinska-Lenart U."/>
            <person name="Aleksandrzak-Piekarczyk T."/>
            <person name="Szatraj K."/>
            <person name="Zielenkiewicz U."/>
            <person name="Pilsyk S."/>
            <person name="Malc E."/>
            <person name="Mieczkowski P."/>
            <person name="Kruszewska J.S."/>
            <person name="Biernat P."/>
            <person name="Pawlowska J."/>
        </authorList>
    </citation>
    <scope>NUCLEOTIDE SEQUENCE</scope>
    <source>
        <strain evidence="9">WA0000017839</strain>
    </source>
</reference>
<evidence type="ECO:0000256" key="7">
    <source>
        <dbReference type="PIRSR" id="PIRSR602401-1"/>
    </source>
</evidence>
<comment type="cofactor">
    <cofactor evidence="7">
        <name>heme</name>
        <dbReference type="ChEBI" id="CHEBI:30413"/>
    </cofactor>
</comment>
<dbReference type="InterPro" id="IPR001128">
    <property type="entry name" value="Cyt_P450"/>
</dbReference>
<keyword evidence="2 7" id="KW-0349">Heme</keyword>
<dbReference type="InterPro" id="IPR050196">
    <property type="entry name" value="Cytochrome_P450_Monoox"/>
</dbReference>
<dbReference type="PRINTS" id="PR00463">
    <property type="entry name" value="EP450I"/>
</dbReference>
<evidence type="ECO:0000256" key="8">
    <source>
        <dbReference type="RuleBase" id="RU000461"/>
    </source>
</evidence>
<evidence type="ECO:0000256" key="3">
    <source>
        <dbReference type="ARBA" id="ARBA00022723"/>
    </source>
</evidence>
<dbReference type="PROSITE" id="PS00086">
    <property type="entry name" value="CYTOCHROME_P450"/>
    <property type="match status" value="1"/>
</dbReference>
<dbReference type="Pfam" id="PF00067">
    <property type="entry name" value="p450"/>
    <property type="match status" value="1"/>
</dbReference>
<evidence type="ECO:0000256" key="6">
    <source>
        <dbReference type="ARBA" id="ARBA00023033"/>
    </source>
</evidence>
<evidence type="ECO:0000256" key="1">
    <source>
        <dbReference type="ARBA" id="ARBA00010617"/>
    </source>
</evidence>